<keyword evidence="11" id="KW-0653">Protein transport</keyword>
<gene>
    <name evidence="20" type="ORF">PCOL08062_LOCUS9875</name>
</gene>
<evidence type="ECO:0000256" key="14">
    <source>
        <dbReference type="ARBA" id="ARBA00023140"/>
    </source>
</evidence>
<evidence type="ECO:0000256" key="16">
    <source>
        <dbReference type="ARBA" id="ARBA00034438"/>
    </source>
</evidence>
<dbReference type="EC" id="2.3.2.36" evidence="17"/>
<evidence type="ECO:0000256" key="7">
    <source>
        <dbReference type="ARBA" id="ARBA00022723"/>
    </source>
</evidence>
<organism evidence="20">
    <name type="scientific">Prasinoderma coloniale</name>
    <dbReference type="NCBI Taxonomy" id="156133"/>
    <lineage>
        <taxon>Eukaryota</taxon>
        <taxon>Viridiplantae</taxon>
        <taxon>Prasinodermophyta</taxon>
        <taxon>Prasinodermophyceae</taxon>
        <taxon>Prasinodermales</taxon>
        <taxon>Prasinodermaceae</taxon>
        <taxon>Prasinoderma</taxon>
    </lineage>
</organism>
<dbReference type="SMART" id="SM00184">
    <property type="entry name" value="RING"/>
    <property type="match status" value="1"/>
</dbReference>
<comment type="subcellular location">
    <subcellularLocation>
        <location evidence="1">Peroxisome membrane</location>
        <topology evidence="1">Multi-pass membrane protein</topology>
    </subcellularLocation>
</comment>
<dbReference type="SUPFAM" id="SSF57850">
    <property type="entry name" value="RING/U-box"/>
    <property type="match status" value="1"/>
</dbReference>
<evidence type="ECO:0000256" key="8">
    <source>
        <dbReference type="ARBA" id="ARBA00022771"/>
    </source>
</evidence>
<evidence type="ECO:0000256" key="15">
    <source>
        <dbReference type="ARBA" id="ARBA00032511"/>
    </source>
</evidence>
<dbReference type="AlphaFoldDB" id="A0A7R9TWD2"/>
<keyword evidence="14" id="KW-0576">Peroxisome</keyword>
<comment type="catalytic activity">
    <reaction evidence="16">
        <text>[E2 ubiquitin-conjugating enzyme]-S-ubiquitinyl-L-cysteine + [acceptor protein]-L-cysteine = [E2 ubiquitin-conjugating enzyme]-L-cysteine + [acceptor protein]-S-ubiquitinyl-L-cysteine.</text>
        <dbReference type="EC" id="2.3.2.36"/>
    </reaction>
</comment>
<evidence type="ECO:0000256" key="18">
    <source>
        <dbReference type="PROSITE-ProRule" id="PRU00175"/>
    </source>
</evidence>
<comment type="pathway">
    <text evidence="2">Protein modification; protein ubiquitination.</text>
</comment>
<dbReference type="PANTHER" id="PTHR48178">
    <property type="entry name" value="PEROXISOME BIOGENESIS FACTOR 2"/>
    <property type="match status" value="1"/>
</dbReference>
<protein>
    <recommendedName>
        <fullName evidence="17">RING-type E3 ubiquitin transferase (cysteine targeting)</fullName>
        <ecNumber evidence="17">2.3.2.36</ecNumber>
    </recommendedName>
    <alternativeName>
        <fullName evidence="15">Peroxin-2</fullName>
    </alternativeName>
</protein>
<dbReference type="Gene3D" id="3.30.40.10">
    <property type="entry name" value="Zinc/RING finger domain, C3HC4 (zinc finger)"/>
    <property type="match status" value="1"/>
</dbReference>
<keyword evidence="9" id="KW-0833">Ubl conjugation pathway</keyword>
<accession>A0A7R9TWD2</accession>
<keyword evidence="6" id="KW-0812">Transmembrane</keyword>
<dbReference type="Pfam" id="PF04757">
    <property type="entry name" value="Pex2_Pex12"/>
    <property type="match status" value="1"/>
</dbReference>
<evidence type="ECO:0000256" key="17">
    <source>
        <dbReference type="ARBA" id="ARBA00034523"/>
    </source>
</evidence>
<dbReference type="PROSITE" id="PS50089">
    <property type="entry name" value="ZF_RING_2"/>
    <property type="match status" value="1"/>
</dbReference>
<reference evidence="20" key="1">
    <citation type="submission" date="2021-01" db="EMBL/GenBank/DDBJ databases">
        <authorList>
            <person name="Corre E."/>
            <person name="Pelletier E."/>
            <person name="Niang G."/>
            <person name="Scheremetjew M."/>
            <person name="Finn R."/>
            <person name="Kale V."/>
            <person name="Holt S."/>
            <person name="Cochrane G."/>
            <person name="Meng A."/>
            <person name="Brown T."/>
            <person name="Cohen L."/>
        </authorList>
    </citation>
    <scope>NUCLEOTIDE SEQUENCE</scope>
    <source>
        <strain evidence="20">CCMP1413</strain>
    </source>
</reference>
<evidence type="ECO:0000313" key="20">
    <source>
        <dbReference type="EMBL" id="CAD8246864.1"/>
    </source>
</evidence>
<name>A0A7R9TWD2_9VIRI</name>
<evidence type="ECO:0000256" key="1">
    <source>
        <dbReference type="ARBA" id="ARBA00004585"/>
    </source>
</evidence>
<dbReference type="InterPro" id="IPR013083">
    <property type="entry name" value="Znf_RING/FYVE/PHD"/>
</dbReference>
<evidence type="ECO:0000256" key="12">
    <source>
        <dbReference type="ARBA" id="ARBA00022989"/>
    </source>
</evidence>
<evidence type="ECO:0000259" key="19">
    <source>
        <dbReference type="PROSITE" id="PS50089"/>
    </source>
</evidence>
<dbReference type="InterPro" id="IPR006845">
    <property type="entry name" value="Pex_N"/>
</dbReference>
<dbReference type="GO" id="GO:0008270">
    <property type="term" value="F:zinc ion binding"/>
    <property type="evidence" value="ECO:0007669"/>
    <property type="project" value="UniProtKB-KW"/>
</dbReference>
<evidence type="ECO:0000256" key="10">
    <source>
        <dbReference type="ARBA" id="ARBA00022833"/>
    </source>
</evidence>
<keyword evidence="13" id="KW-0472">Membrane</keyword>
<dbReference type="EMBL" id="HBDZ01012878">
    <property type="protein sequence ID" value="CAD8246864.1"/>
    <property type="molecule type" value="Transcribed_RNA"/>
</dbReference>
<dbReference type="PROSITE" id="PS00518">
    <property type="entry name" value="ZF_RING_1"/>
    <property type="match status" value="1"/>
</dbReference>
<keyword evidence="12" id="KW-1133">Transmembrane helix</keyword>
<comment type="similarity">
    <text evidence="3">Belongs to the pex2/pex10/pex12 family.</text>
</comment>
<evidence type="ECO:0000256" key="6">
    <source>
        <dbReference type="ARBA" id="ARBA00022692"/>
    </source>
</evidence>
<feature type="domain" description="RING-type" evidence="19">
    <location>
        <begin position="130"/>
        <end position="176"/>
    </location>
</feature>
<dbReference type="GO" id="GO:0005778">
    <property type="term" value="C:peroxisomal membrane"/>
    <property type="evidence" value="ECO:0007669"/>
    <property type="project" value="UniProtKB-SubCell"/>
</dbReference>
<keyword evidence="4" id="KW-0813">Transport</keyword>
<dbReference type="InterPro" id="IPR025654">
    <property type="entry name" value="PEX2/10"/>
</dbReference>
<dbReference type="InterPro" id="IPR001841">
    <property type="entry name" value="Znf_RING"/>
</dbReference>
<keyword evidence="5" id="KW-0808">Transferase</keyword>
<keyword evidence="7" id="KW-0479">Metal-binding</keyword>
<dbReference type="GO" id="GO:0061630">
    <property type="term" value="F:ubiquitin protein ligase activity"/>
    <property type="evidence" value="ECO:0007669"/>
    <property type="project" value="UniProtKB-EC"/>
</dbReference>
<dbReference type="InterPro" id="IPR017907">
    <property type="entry name" value="Znf_RING_CS"/>
</dbReference>
<keyword evidence="8 18" id="KW-0863">Zinc-finger</keyword>
<evidence type="ECO:0000256" key="5">
    <source>
        <dbReference type="ARBA" id="ARBA00022679"/>
    </source>
</evidence>
<evidence type="ECO:0000256" key="11">
    <source>
        <dbReference type="ARBA" id="ARBA00022927"/>
    </source>
</evidence>
<dbReference type="PANTHER" id="PTHR48178:SF1">
    <property type="entry name" value="PEROXISOME BIOGENESIS FACTOR 2"/>
    <property type="match status" value="1"/>
</dbReference>
<evidence type="ECO:0000256" key="13">
    <source>
        <dbReference type="ARBA" id="ARBA00023136"/>
    </source>
</evidence>
<evidence type="ECO:0000256" key="9">
    <source>
        <dbReference type="ARBA" id="ARBA00022786"/>
    </source>
</evidence>
<evidence type="ECO:0000256" key="2">
    <source>
        <dbReference type="ARBA" id="ARBA00004906"/>
    </source>
</evidence>
<keyword evidence="10" id="KW-0862">Zinc</keyword>
<sequence>MAARRWGSQPPGSARRRLWDAHGYAERFASVASLGNWVLFLMWGGYPTVSERVAGARAVPARADVGRAPDFEELSRQLVWRELSETMLYILPVLSAQGARVRAMMRGVTSAGGGKGTTLDADTRSHASGCPVCGSARCVAPYAAEPCGHVYCYYCLRALAADAERRGAGAPRCARCFEPIEAMRRKLPPRVDAEDGEAEDDTQAVADGVNATLDAAQAAADVDAQALALAEAAAEAQGAAAVAGGEGGACDA</sequence>
<evidence type="ECO:0000256" key="4">
    <source>
        <dbReference type="ARBA" id="ARBA00022448"/>
    </source>
</evidence>
<dbReference type="GO" id="GO:0016558">
    <property type="term" value="P:protein import into peroxisome matrix"/>
    <property type="evidence" value="ECO:0007669"/>
    <property type="project" value="InterPro"/>
</dbReference>
<evidence type="ECO:0000256" key="3">
    <source>
        <dbReference type="ARBA" id="ARBA00008704"/>
    </source>
</evidence>
<proteinExistence type="inferred from homology"/>